<keyword evidence="2" id="KW-1185">Reference proteome</keyword>
<protein>
    <submittedName>
        <fullName evidence="1">Uncharacterized protein</fullName>
    </submittedName>
</protein>
<reference evidence="2" key="1">
    <citation type="journal article" date="2016" name="Nat. Biotechnol.">
        <title>Sequencing wild and cultivated cassava and related species reveals extensive interspecific hybridization and genetic diversity.</title>
        <authorList>
            <person name="Bredeson J.V."/>
            <person name="Lyons J.B."/>
            <person name="Prochnik S.E."/>
            <person name="Wu G.A."/>
            <person name="Ha C.M."/>
            <person name="Edsinger-Gonzales E."/>
            <person name="Grimwood J."/>
            <person name="Schmutz J."/>
            <person name="Rabbi I.Y."/>
            <person name="Egesi C."/>
            <person name="Nauluvula P."/>
            <person name="Lebot V."/>
            <person name="Ndunguru J."/>
            <person name="Mkamilo G."/>
            <person name="Bart R.S."/>
            <person name="Setter T.L."/>
            <person name="Gleadow R.M."/>
            <person name="Kulakow P."/>
            <person name="Ferguson M.E."/>
            <person name="Rounsley S."/>
            <person name="Rokhsar D.S."/>
        </authorList>
    </citation>
    <scope>NUCLEOTIDE SEQUENCE [LARGE SCALE GENOMIC DNA]</scope>
    <source>
        <strain evidence="2">cv. AM560-2</strain>
    </source>
</reference>
<accession>A0ACB7GYD6</accession>
<sequence>MATEQSLVSSTSSSTLPTSHSFQIPNVTQFLIIKLTSSNYLLLTSHIDGSAIAPSGTLSNGEPNSNYNDWFCYSVSESIMLHQIVRCATAKEAWDKLAVIYSTSAKTQVQQLRKQVKHFPISNETLVCDAEYHPFARAIEAQNTSVNFDELYALLLSEEMQLRLDNLAITSAVLPIANYVSIGRGSVWTIDSSANYHLAPNQENISCPVPVHDNTTLTIANGKTLPILSRGSSATFVNGHSFVLNDILYSPADIPAKQVLYQGQSKDDLYLFPMQPVHSFSPKALLATISLWHERLGHANLRVVKNILSNNKISFYSNKHFEFCHGCSVSKSLRLPFANSLFRATQPLELICSDVWGPSPVVSMDGYRYYFIQFQKLVEKYFGVPIKSFQSNWGERKYRYIIELGRALLHNVFVIYLYWTYAFDIAAYTINSLLSTHNSIQTPFELLFHVKPNYDKSRVFGFLYYLWLKPYTPHKLASKSSKCAFLRYMKIHKGVSLLES</sequence>
<dbReference type="EMBL" id="CM004396">
    <property type="protein sequence ID" value="KAG8645403.1"/>
    <property type="molecule type" value="Genomic_DNA"/>
</dbReference>
<gene>
    <name evidence="1" type="ORF">MANES_10G062750v8</name>
</gene>
<proteinExistence type="predicted"/>
<organism evidence="1 2">
    <name type="scientific">Manihot esculenta</name>
    <name type="common">Cassava</name>
    <name type="synonym">Jatropha manihot</name>
    <dbReference type="NCBI Taxonomy" id="3983"/>
    <lineage>
        <taxon>Eukaryota</taxon>
        <taxon>Viridiplantae</taxon>
        <taxon>Streptophyta</taxon>
        <taxon>Embryophyta</taxon>
        <taxon>Tracheophyta</taxon>
        <taxon>Spermatophyta</taxon>
        <taxon>Magnoliopsida</taxon>
        <taxon>eudicotyledons</taxon>
        <taxon>Gunneridae</taxon>
        <taxon>Pentapetalae</taxon>
        <taxon>rosids</taxon>
        <taxon>fabids</taxon>
        <taxon>Malpighiales</taxon>
        <taxon>Euphorbiaceae</taxon>
        <taxon>Crotonoideae</taxon>
        <taxon>Manihoteae</taxon>
        <taxon>Manihot</taxon>
    </lineage>
</organism>
<dbReference type="Proteomes" id="UP000091857">
    <property type="component" value="Chromosome 10"/>
</dbReference>
<name>A0ACB7GYD6_MANES</name>
<comment type="caution">
    <text evidence="1">The sequence shown here is derived from an EMBL/GenBank/DDBJ whole genome shotgun (WGS) entry which is preliminary data.</text>
</comment>
<evidence type="ECO:0000313" key="2">
    <source>
        <dbReference type="Proteomes" id="UP000091857"/>
    </source>
</evidence>
<evidence type="ECO:0000313" key="1">
    <source>
        <dbReference type="EMBL" id="KAG8645403.1"/>
    </source>
</evidence>